<proteinExistence type="predicted"/>
<dbReference type="EMBL" id="HBUF01573803">
    <property type="protein sequence ID" value="CAG6767581.1"/>
    <property type="molecule type" value="Transcribed_RNA"/>
</dbReference>
<evidence type="ECO:0000256" key="1">
    <source>
        <dbReference type="SAM" id="Coils"/>
    </source>
</evidence>
<evidence type="ECO:0000256" key="2">
    <source>
        <dbReference type="SAM" id="MobiDB-lite"/>
    </source>
</evidence>
<reference evidence="3" key="1">
    <citation type="submission" date="2021-05" db="EMBL/GenBank/DDBJ databases">
        <authorList>
            <person name="Alioto T."/>
            <person name="Alioto T."/>
            <person name="Gomez Garrido J."/>
        </authorList>
    </citation>
    <scope>NUCLEOTIDE SEQUENCE</scope>
</reference>
<protein>
    <submittedName>
        <fullName evidence="3">Uncharacterized protein</fullName>
    </submittedName>
</protein>
<accession>A0A8D9ALW6</accession>
<evidence type="ECO:0000313" key="3">
    <source>
        <dbReference type="EMBL" id="CAG6767581.1"/>
    </source>
</evidence>
<keyword evidence="1" id="KW-0175">Coiled coil</keyword>
<sequence>MLSENGDRGNPSNADLMAAITASQTAVSAQIEELKATINEDREKVESKNADFEKRLKAHDRKFEITYKKEARKNIVIYGWEEAMNNPLHIIRDKFVSLLSDKLLVKDVRIFDIHDIRIAGSKKNVVIVTLCSPHLARMILSNAFKLKGSKIFLDFDRSPEERATRTKLLTHKKRLADQGKGNIKLKDNTLIVDGEALSLEQLDATMGEECENTTNSNLAEAEKAPETISTNNDFEMGKDIKKRSPPKQDFTQQSKKVILETPKLSLPPNFPMGTFPIKKT</sequence>
<feature type="region of interest" description="Disordered" evidence="2">
    <location>
        <begin position="221"/>
        <end position="280"/>
    </location>
</feature>
<feature type="coiled-coil region" evidence="1">
    <location>
        <begin position="31"/>
        <end position="62"/>
    </location>
</feature>
<dbReference type="AlphaFoldDB" id="A0A8D9ALW6"/>
<name>A0A8D9ALW6_9HEMI</name>
<organism evidence="3">
    <name type="scientific">Cacopsylla melanoneura</name>
    <dbReference type="NCBI Taxonomy" id="428564"/>
    <lineage>
        <taxon>Eukaryota</taxon>
        <taxon>Metazoa</taxon>
        <taxon>Ecdysozoa</taxon>
        <taxon>Arthropoda</taxon>
        <taxon>Hexapoda</taxon>
        <taxon>Insecta</taxon>
        <taxon>Pterygota</taxon>
        <taxon>Neoptera</taxon>
        <taxon>Paraneoptera</taxon>
        <taxon>Hemiptera</taxon>
        <taxon>Sternorrhyncha</taxon>
        <taxon>Psylloidea</taxon>
        <taxon>Psyllidae</taxon>
        <taxon>Psyllinae</taxon>
        <taxon>Cacopsylla</taxon>
    </lineage>
</organism>